<dbReference type="RefSeq" id="WP_131885715.1">
    <property type="nucleotide sequence ID" value="NZ_CP143053.1"/>
</dbReference>
<gene>
    <name evidence="3" type="ORF">EDD19_108138</name>
</gene>
<dbReference type="InterPro" id="IPR048834">
    <property type="entry name" value="SpaA_pre-album"/>
</dbReference>
<dbReference type="Pfam" id="PF20674">
    <property type="entry name" value="SpaA_3"/>
    <property type="match status" value="1"/>
</dbReference>
<dbReference type="EMBL" id="SMCX01000008">
    <property type="protein sequence ID" value="TCW24202.1"/>
    <property type="molecule type" value="Genomic_DNA"/>
</dbReference>
<name>A0A4R3ZUU1_9ACTN</name>
<sequence>MWILNGLMQGLRLTVVATLVALVSIAAVPASTAQAARGNLTCDSLYSVDGGGNYAKKINPTTGLSSDSFKLEGSSRHNQLGIGTGGAYAIYTATEGSGNNATNYVYNWNATTDTTSKVKSPVAPSTHGAINPANGWFYYGGLGDSNDTLTLHGYNPATPAVAPVKVMTVNLPGSKGRNGDLAFDAGGNMYVVAASNAEGGIWSVDGPMPTTGSVTVTGTQVTALTPQFASANSIAFGPDGYLYVGSSAFLRQVDPSNGQLKSDVPDRPKMTDMASCSNPVSIKLDKDLPAGRFEPTDQFGLEISGAGLTEGTTAVTDGPAEGVQTASVGPVLGLAGQTYTVTETAAGTANFANYDTSYKCVDDVGVTVAEGTEKTATFTPDSGRSVSCRFTNTAKKPNIKLVKDAELTPLIHGA</sequence>
<evidence type="ECO:0000259" key="2">
    <source>
        <dbReference type="Pfam" id="PF20674"/>
    </source>
</evidence>
<feature type="signal peptide" evidence="1">
    <location>
        <begin position="1"/>
        <end position="35"/>
    </location>
</feature>
<dbReference type="Proteomes" id="UP000295805">
    <property type="component" value="Unassembled WGS sequence"/>
</dbReference>
<organism evidence="3 4">
    <name type="scientific">Dietzia cinnamea</name>
    <dbReference type="NCBI Taxonomy" id="321318"/>
    <lineage>
        <taxon>Bacteria</taxon>
        <taxon>Bacillati</taxon>
        <taxon>Actinomycetota</taxon>
        <taxon>Actinomycetes</taxon>
        <taxon>Mycobacteriales</taxon>
        <taxon>Dietziaceae</taxon>
        <taxon>Dietzia</taxon>
    </lineage>
</organism>
<keyword evidence="1" id="KW-0732">Signal</keyword>
<reference evidence="3 4" key="1">
    <citation type="submission" date="2019-03" db="EMBL/GenBank/DDBJ databases">
        <title>Root nodule microbial communities of legume samples collected from USA, Mexico and Botswana.</title>
        <authorList>
            <person name="Hirsch A."/>
        </authorList>
    </citation>
    <scope>NUCLEOTIDE SEQUENCE [LARGE SCALE GENOMIC DNA]</scope>
    <source>
        <strain evidence="3 4">55</strain>
    </source>
</reference>
<accession>A0A4R3ZUU1</accession>
<evidence type="ECO:0000313" key="3">
    <source>
        <dbReference type="EMBL" id="TCW24202.1"/>
    </source>
</evidence>
<feature type="chain" id="PRO_5020203553" description="SpaA-like prealbumin fold domain-containing protein" evidence="1">
    <location>
        <begin position="36"/>
        <end position="414"/>
    </location>
</feature>
<dbReference type="GeneID" id="89529664"/>
<protein>
    <recommendedName>
        <fullName evidence="2">SpaA-like prealbumin fold domain-containing protein</fullName>
    </recommendedName>
</protein>
<feature type="domain" description="SpaA-like prealbumin fold" evidence="2">
    <location>
        <begin position="281"/>
        <end position="394"/>
    </location>
</feature>
<proteinExistence type="predicted"/>
<comment type="caution">
    <text evidence="3">The sequence shown here is derived from an EMBL/GenBank/DDBJ whole genome shotgun (WGS) entry which is preliminary data.</text>
</comment>
<evidence type="ECO:0000256" key="1">
    <source>
        <dbReference type="SAM" id="SignalP"/>
    </source>
</evidence>
<dbReference type="AlphaFoldDB" id="A0A4R3ZUU1"/>
<evidence type="ECO:0000313" key="4">
    <source>
        <dbReference type="Proteomes" id="UP000295805"/>
    </source>
</evidence>
<dbReference type="SUPFAM" id="SSF75011">
    <property type="entry name" value="3-carboxy-cis,cis-mucoante lactonizing enzyme"/>
    <property type="match status" value="1"/>
</dbReference>